<comment type="caution">
    <text evidence="2">The sequence shown here is derived from an EMBL/GenBank/DDBJ whole genome shotgun (WGS) entry which is preliminary data.</text>
</comment>
<feature type="domain" description="WAP" evidence="1">
    <location>
        <begin position="3"/>
        <end position="52"/>
    </location>
</feature>
<sequence>MPPKEKPGACPKELDFPPCKPSVKNNCEVDSDCKETLKCCKYQCKKQCVPPLGAKTNPCPPNTVSKCLDKKYNDECGNDNQCPGTDRCC</sequence>
<evidence type="ECO:0000313" key="2">
    <source>
        <dbReference type="EMBL" id="KAG9464419.1"/>
    </source>
</evidence>
<gene>
    <name evidence="2" type="ORF">GDO78_019955</name>
</gene>
<dbReference type="PROSITE" id="PS51390">
    <property type="entry name" value="WAP"/>
    <property type="match status" value="1"/>
</dbReference>
<organism evidence="2 3">
    <name type="scientific">Eleutherodactylus coqui</name>
    <name type="common">Puerto Rican coqui</name>
    <dbReference type="NCBI Taxonomy" id="57060"/>
    <lineage>
        <taxon>Eukaryota</taxon>
        <taxon>Metazoa</taxon>
        <taxon>Chordata</taxon>
        <taxon>Craniata</taxon>
        <taxon>Vertebrata</taxon>
        <taxon>Euteleostomi</taxon>
        <taxon>Amphibia</taxon>
        <taxon>Batrachia</taxon>
        <taxon>Anura</taxon>
        <taxon>Neobatrachia</taxon>
        <taxon>Hyloidea</taxon>
        <taxon>Eleutherodactylidae</taxon>
        <taxon>Eleutherodactylinae</taxon>
        <taxon>Eleutherodactylus</taxon>
        <taxon>Eleutherodactylus</taxon>
    </lineage>
</organism>
<dbReference type="Proteomes" id="UP000770717">
    <property type="component" value="Unassembled WGS sequence"/>
</dbReference>
<dbReference type="GO" id="GO:0005576">
    <property type="term" value="C:extracellular region"/>
    <property type="evidence" value="ECO:0007669"/>
    <property type="project" value="InterPro"/>
</dbReference>
<name>A0A8J6BG84_ELECQ</name>
<dbReference type="InterPro" id="IPR036645">
    <property type="entry name" value="Elafin-like_sf"/>
</dbReference>
<dbReference type="AlphaFoldDB" id="A0A8J6BG84"/>
<dbReference type="PRINTS" id="PR00003">
    <property type="entry name" value="4DISULPHCORE"/>
</dbReference>
<proteinExistence type="predicted"/>
<dbReference type="InterPro" id="IPR008197">
    <property type="entry name" value="WAP_dom"/>
</dbReference>
<accession>A0A8J6BG84</accession>
<dbReference type="OrthoDB" id="4473401at2759"/>
<dbReference type="Gene3D" id="4.10.75.10">
    <property type="entry name" value="Elafin-like"/>
    <property type="match status" value="1"/>
</dbReference>
<evidence type="ECO:0000313" key="3">
    <source>
        <dbReference type="Proteomes" id="UP000770717"/>
    </source>
</evidence>
<reference evidence="2" key="1">
    <citation type="thesis" date="2020" institute="ProQuest LLC" country="789 East Eisenhower Parkway, Ann Arbor, MI, USA">
        <title>Comparative Genomics and Chromosome Evolution.</title>
        <authorList>
            <person name="Mudd A.B."/>
        </authorList>
    </citation>
    <scope>NUCLEOTIDE SEQUENCE</scope>
    <source>
        <strain evidence="2">HN-11 Male</strain>
        <tissue evidence="2">Kidney and liver</tissue>
    </source>
</reference>
<dbReference type="SUPFAM" id="SSF57256">
    <property type="entry name" value="Elafin-like"/>
    <property type="match status" value="1"/>
</dbReference>
<dbReference type="GO" id="GO:0030414">
    <property type="term" value="F:peptidase inhibitor activity"/>
    <property type="evidence" value="ECO:0007669"/>
    <property type="project" value="InterPro"/>
</dbReference>
<feature type="non-terminal residue" evidence="2">
    <location>
        <position position="89"/>
    </location>
</feature>
<protein>
    <recommendedName>
        <fullName evidence="1">WAP domain-containing protein</fullName>
    </recommendedName>
</protein>
<dbReference type="Pfam" id="PF00095">
    <property type="entry name" value="WAP"/>
    <property type="match status" value="1"/>
</dbReference>
<keyword evidence="3" id="KW-1185">Reference proteome</keyword>
<dbReference type="SMART" id="SM00217">
    <property type="entry name" value="WAP"/>
    <property type="match status" value="1"/>
</dbReference>
<dbReference type="EMBL" id="WNTK01004461">
    <property type="protein sequence ID" value="KAG9464419.1"/>
    <property type="molecule type" value="Genomic_DNA"/>
</dbReference>
<evidence type="ECO:0000259" key="1">
    <source>
        <dbReference type="PROSITE" id="PS51390"/>
    </source>
</evidence>